<feature type="domain" description="SnoaL-like" evidence="1">
    <location>
        <begin position="28"/>
        <end position="103"/>
    </location>
</feature>
<dbReference type="RefSeq" id="WP_163803620.1">
    <property type="nucleotide sequence ID" value="NZ_AP022620.1"/>
</dbReference>
<name>A0A6N4W7P3_9MYCO</name>
<protein>
    <recommendedName>
        <fullName evidence="1">SnoaL-like domain-containing protein</fullName>
    </recommendedName>
</protein>
<keyword evidence="3" id="KW-1185">Reference proteome</keyword>
<accession>A0A6N4W7P3</accession>
<dbReference type="InterPro" id="IPR037401">
    <property type="entry name" value="SnoaL-like"/>
</dbReference>
<dbReference type="InterPro" id="IPR032710">
    <property type="entry name" value="NTF2-like_dom_sf"/>
</dbReference>
<evidence type="ECO:0000313" key="3">
    <source>
        <dbReference type="Proteomes" id="UP000467249"/>
    </source>
</evidence>
<evidence type="ECO:0000259" key="1">
    <source>
        <dbReference type="Pfam" id="PF12680"/>
    </source>
</evidence>
<sequence length="169" mass="19495">MGQWSRNELESAFAAHKQIVVGIGETWDWARFADQFTEDATYVEHSYGRFSGREQIRAWIVKTMSTFPGSEMPFYPSTWHSIDEQKGWVICEFQNRMRDPGDGSIHEEPNISVLKYAGDGLWSYEEDAYNPMNFVPMVRGYIQRCKEIGTASEEAITFARKMGWESPVS</sequence>
<dbReference type="Proteomes" id="UP000467249">
    <property type="component" value="Chromosome"/>
</dbReference>
<organism evidence="2 3">
    <name type="scientific">Mycolicibacterium anyangense</name>
    <dbReference type="NCBI Taxonomy" id="1431246"/>
    <lineage>
        <taxon>Bacteria</taxon>
        <taxon>Bacillati</taxon>
        <taxon>Actinomycetota</taxon>
        <taxon>Actinomycetes</taxon>
        <taxon>Mycobacteriales</taxon>
        <taxon>Mycobacteriaceae</taxon>
        <taxon>Mycolicibacterium</taxon>
    </lineage>
</organism>
<dbReference type="AlphaFoldDB" id="A0A6N4W7P3"/>
<dbReference type="Pfam" id="PF12680">
    <property type="entry name" value="SnoaL_2"/>
    <property type="match status" value="1"/>
</dbReference>
<gene>
    <name evidence="2" type="ORF">MANY_14510</name>
</gene>
<evidence type="ECO:0000313" key="2">
    <source>
        <dbReference type="EMBL" id="BBZ76114.1"/>
    </source>
</evidence>
<dbReference type="KEGG" id="many:MANY_14510"/>
<dbReference type="EMBL" id="AP022620">
    <property type="protein sequence ID" value="BBZ76114.1"/>
    <property type="molecule type" value="Genomic_DNA"/>
</dbReference>
<dbReference type="Gene3D" id="3.10.450.50">
    <property type="match status" value="1"/>
</dbReference>
<dbReference type="SUPFAM" id="SSF54427">
    <property type="entry name" value="NTF2-like"/>
    <property type="match status" value="1"/>
</dbReference>
<proteinExistence type="predicted"/>
<reference evidence="2 3" key="1">
    <citation type="journal article" date="2019" name="Emerg. Microbes Infect.">
        <title>Comprehensive subspecies identification of 175 nontuberculous mycobacteria species based on 7547 genomic profiles.</title>
        <authorList>
            <person name="Matsumoto Y."/>
            <person name="Kinjo T."/>
            <person name="Motooka D."/>
            <person name="Nabeya D."/>
            <person name="Jung N."/>
            <person name="Uechi K."/>
            <person name="Horii T."/>
            <person name="Iida T."/>
            <person name="Fujita J."/>
            <person name="Nakamura S."/>
        </authorList>
    </citation>
    <scope>NUCLEOTIDE SEQUENCE [LARGE SCALE GENOMIC DNA]</scope>
    <source>
        <strain evidence="2 3">JCM 30275</strain>
    </source>
</reference>